<name>A0A853C560_9ACTN</name>
<gene>
    <name evidence="3" type="ORF">HNR19_002510</name>
</gene>
<evidence type="ECO:0000256" key="2">
    <source>
        <dbReference type="SAM" id="Phobius"/>
    </source>
</evidence>
<comment type="caution">
    <text evidence="3">The sequence shown here is derived from an EMBL/GenBank/DDBJ whole genome shotgun (WGS) entry which is preliminary data.</text>
</comment>
<dbReference type="Proteomes" id="UP000530424">
    <property type="component" value="Unassembled WGS sequence"/>
</dbReference>
<dbReference type="EMBL" id="JACCFP010000001">
    <property type="protein sequence ID" value="NYJ01812.1"/>
    <property type="molecule type" value="Genomic_DNA"/>
</dbReference>
<keyword evidence="2" id="KW-0812">Transmembrane</keyword>
<accession>A0A853C560</accession>
<protein>
    <recommendedName>
        <fullName evidence="5">WD40 repeat domain-containing protein</fullName>
    </recommendedName>
</protein>
<keyword evidence="4" id="KW-1185">Reference proteome</keyword>
<feature type="region of interest" description="Disordered" evidence="1">
    <location>
        <begin position="65"/>
        <end position="87"/>
    </location>
</feature>
<organism evidence="3 4">
    <name type="scientific">Nocardioides thalensis</name>
    <dbReference type="NCBI Taxonomy" id="1914755"/>
    <lineage>
        <taxon>Bacteria</taxon>
        <taxon>Bacillati</taxon>
        <taxon>Actinomycetota</taxon>
        <taxon>Actinomycetes</taxon>
        <taxon>Propionibacteriales</taxon>
        <taxon>Nocardioidaceae</taxon>
        <taxon>Nocardioides</taxon>
    </lineage>
</organism>
<evidence type="ECO:0000256" key="1">
    <source>
        <dbReference type="SAM" id="MobiDB-lite"/>
    </source>
</evidence>
<keyword evidence="2" id="KW-0472">Membrane</keyword>
<evidence type="ECO:0008006" key="5">
    <source>
        <dbReference type="Google" id="ProtNLM"/>
    </source>
</evidence>
<feature type="transmembrane region" description="Helical" evidence="2">
    <location>
        <begin position="43"/>
        <end position="62"/>
    </location>
</feature>
<evidence type="ECO:0000313" key="3">
    <source>
        <dbReference type="EMBL" id="NYJ01812.1"/>
    </source>
</evidence>
<sequence length="406" mass="43313">MNDDDRLSGLSGVLDRATERIATPHLAATTLRVAGARRARRRAVAGTVVAVVAVVGAASFVATQRDEAPPAPVGSSPATATSAGGIDPSAQRLWDPFTLADAPLAESVLPERLDPPDLPPSVLDHPMDAAVLAWPEEGEDVKLLGANGEWRCIPGTDDAATSTWWYSNPALSSDGSRVALTTEEGVLVVDVTTGDQQVVPWPDDLAPPWDTAPQVRWLPGDAGLAVMSWRDNRAVSLDGEWSEAPFAGYSVAIDPDGAIIEHRWRTSELVEWQDGKVTSRVDFPWQGERFVARHGLVAFTTGSLGDPPRGGPVVADSSTGELVAYAPIRDPHAAYSDNGGLTAQGFLHEDTVLLLVKPDAVAEQRHDLDTWHLVAWHFRTGEFERVTSGADPMGMIDVAPDLVTGD</sequence>
<keyword evidence="2" id="KW-1133">Transmembrane helix</keyword>
<dbReference type="SUPFAM" id="SSF50993">
    <property type="entry name" value="Peptidase/esterase 'gauge' domain"/>
    <property type="match status" value="1"/>
</dbReference>
<proteinExistence type="predicted"/>
<reference evidence="3 4" key="1">
    <citation type="submission" date="2020-07" db="EMBL/GenBank/DDBJ databases">
        <title>Sequencing the genomes of 1000 actinobacteria strains.</title>
        <authorList>
            <person name="Klenk H.-P."/>
        </authorList>
    </citation>
    <scope>NUCLEOTIDE SEQUENCE [LARGE SCALE GENOMIC DNA]</scope>
    <source>
        <strain evidence="3 4">DSM 103833</strain>
    </source>
</reference>
<evidence type="ECO:0000313" key="4">
    <source>
        <dbReference type="Proteomes" id="UP000530424"/>
    </source>
</evidence>
<dbReference type="RefSeq" id="WP_179668253.1">
    <property type="nucleotide sequence ID" value="NZ_JACCFP010000001.1"/>
</dbReference>
<dbReference type="AlphaFoldDB" id="A0A853C560"/>